<protein>
    <submittedName>
        <fullName evidence="1">Uncharacterized protein</fullName>
    </submittedName>
</protein>
<name>A0A1B0BL58_9MUSC</name>
<dbReference type="EnsemblMetazoa" id="GPPI033575-RA">
    <property type="protein sequence ID" value="GPPI033575-PA"/>
    <property type="gene ID" value="GPPI033575"/>
</dbReference>
<dbReference type="EMBL" id="JXJN01016216">
    <property type="status" value="NOT_ANNOTATED_CDS"/>
    <property type="molecule type" value="Genomic_DNA"/>
</dbReference>
<dbReference type="Proteomes" id="UP000092460">
    <property type="component" value="Unassembled WGS sequence"/>
</dbReference>
<accession>A0A1B0BL58</accession>
<evidence type="ECO:0000313" key="1">
    <source>
        <dbReference type="EnsemblMetazoa" id="GPPI033575-PA"/>
    </source>
</evidence>
<reference evidence="1" key="2">
    <citation type="submission" date="2020-05" db="UniProtKB">
        <authorList>
            <consortium name="EnsemblMetazoa"/>
        </authorList>
    </citation>
    <scope>IDENTIFICATION</scope>
    <source>
        <strain evidence="1">IAEA</strain>
    </source>
</reference>
<sequence>MKLGIGNFLEYLSKAKWMKSAGLNRSVRRNQTSPLATSLVFSSPAKTSDIFKAKSKAVPGPRLSKKTRDSIEGEHSYLYNESNFGLRPGSSPKISDLDISSQPHMPPGNTITLNSSSFTFSKDVSGLMTTSLEHFTGLSDKPATVTLI</sequence>
<reference evidence="2" key="1">
    <citation type="submission" date="2015-01" db="EMBL/GenBank/DDBJ databases">
        <authorList>
            <person name="Aksoy S."/>
            <person name="Warren W."/>
            <person name="Wilson R.K."/>
        </authorList>
    </citation>
    <scope>NUCLEOTIDE SEQUENCE [LARGE SCALE GENOMIC DNA]</scope>
    <source>
        <strain evidence="2">IAEA</strain>
    </source>
</reference>
<dbReference type="VEuPathDB" id="VectorBase:GPPI033575"/>
<keyword evidence="2" id="KW-1185">Reference proteome</keyword>
<evidence type="ECO:0000313" key="2">
    <source>
        <dbReference type="Proteomes" id="UP000092460"/>
    </source>
</evidence>
<organism evidence="1 2">
    <name type="scientific">Glossina palpalis gambiensis</name>
    <dbReference type="NCBI Taxonomy" id="67801"/>
    <lineage>
        <taxon>Eukaryota</taxon>
        <taxon>Metazoa</taxon>
        <taxon>Ecdysozoa</taxon>
        <taxon>Arthropoda</taxon>
        <taxon>Hexapoda</taxon>
        <taxon>Insecta</taxon>
        <taxon>Pterygota</taxon>
        <taxon>Neoptera</taxon>
        <taxon>Endopterygota</taxon>
        <taxon>Diptera</taxon>
        <taxon>Brachycera</taxon>
        <taxon>Muscomorpha</taxon>
        <taxon>Hippoboscoidea</taxon>
        <taxon>Glossinidae</taxon>
        <taxon>Glossina</taxon>
    </lineage>
</organism>
<proteinExistence type="predicted"/>
<dbReference type="AlphaFoldDB" id="A0A1B0BL58"/>